<evidence type="ECO:0000256" key="4">
    <source>
        <dbReference type="ARBA" id="ARBA00022448"/>
    </source>
</evidence>
<dbReference type="Pfam" id="PF02699">
    <property type="entry name" value="YajC"/>
    <property type="match status" value="1"/>
</dbReference>
<accession>A0ABW3Y558</accession>
<evidence type="ECO:0000256" key="10">
    <source>
        <dbReference type="ARBA" id="ARBA00023136"/>
    </source>
</evidence>
<dbReference type="PRINTS" id="PR01853">
    <property type="entry name" value="YAJCTRNLCASE"/>
</dbReference>
<organism evidence="12 13">
    <name type="scientific">Namhaeicola litoreus</name>
    <dbReference type="NCBI Taxonomy" id="1052145"/>
    <lineage>
        <taxon>Bacteria</taxon>
        <taxon>Pseudomonadati</taxon>
        <taxon>Bacteroidota</taxon>
        <taxon>Flavobacteriia</taxon>
        <taxon>Flavobacteriales</taxon>
        <taxon>Flavobacteriaceae</taxon>
        <taxon>Namhaeicola</taxon>
    </lineage>
</organism>
<keyword evidence="10 11" id="KW-0472">Membrane</keyword>
<reference evidence="13" key="1">
    <citation type="journal article" date="2019" name="Int. J. Syst. Evol. Microbiol.">
        <title>The Global Catalogue of Microorganisms (GCM) 10K type strain sequencing project: providing services to taxonomists for standard genome sequencing and annotation.</title>
        <authorList>
            <consortium name="The Broad Institute Genomics Platform"/>
            <consortium name="The Broad Institute Genome Sequencing Center for Infectious Disease"/>
            <person name="Wu L."/>
            <person name="Ma J."/>
        </authorList>
    </citation>
    <scope>NUCLEOTIDE SEQUENCE [LARGE SCALE GENOMIC DNA]</scope>
    <source>
        <strain evidence="13">CCUG 61485</strain>
    </source>
</reference>
<keyword evidence="13" id="KW-1185">Reference proteome</keyword>
<dbReference type="SMART" id="SM01323">
    <property type="entry name" value="YajC"/>
    <property type="match status" value="1"/>
</dbReference>
<evidence type="ECO:0000256" key="9">
    <source>
        <dbReference type="ARBA" id="ARBA00023010"/>
    </source>
</evidence>
<dbReference type="Proteomes" id="UP001597201">
    <property type="component" value="Unassembled WGS sequence"/>
</dbReference>
<sequence length="107" mass="11811">MINAIILQSGSGGIGNIILIPLMFLVIYLFMIRPQMKKQKMEKKFQSSITRGAKVVTTSGIHGKVVDLNDADNTCTIETGAGKIKFERSAISMEMSKRYLTPENSKS</sequence>
<dbReference type="NCBIfam" id="TIGR00739">
    <property type="entry name" value="yajC"/>
    <property type="match status" value="1"/>
</dbReference>
<keyword evidence="8 11" id="KW-1133">Transmembrane helix</keyword>
<evidence type="ECO:0000256" key="5">
    <source>
        <dbReference type="ARBA" id="ARBA00022475"/>
    </source>
</evidence>
<dbReference type="PANTHER" id="PTHR33909">
    <property type="entry name" value="SEC TRANSLOCON ACCESSORY COMPLEX SUBUNIT YAJC"/>
    <property type="match status" value="1"/>
</dbReference>
<feature type="transmembrane region" description="Helical" evidence="11">
    <location>
        <begin position="12"/>
        <end position="31"/>
    </location>
</feature>
<keyword evidence="6 11" id="KW-0812">Transmembrane</keyword>
<gene>
    <name evidence="12" type="primary">yajC</name>
    <name evidence="12" type="ORF">ACFQ39_13270</name>
</gene>
<evidence type="ECO:0000256" key="3">
    <source>
        <dbReference type="ARBA" id="ARBA00014962"/>
    </source>
</evidence>
<evidence type="ECO:0000256" key="8">
    <source>
        <dbReference type="ARBA" id="ARBA00022989"/>
    </source>
</evidence>
<protein>
    <recommendedName>
        <fullName evidence="3">Sec translocon accessory complex subunit YajC</fullName>
    </recommendedName>
</protein>
<comment type="subcellular location">
    <subcellularLocation>
        <location evidence="1">Cell membrane</location>
        <topology evidence="1">Single-pass membrane protein</topology>
    </subcellularLocation>
</comment>
<keyword evidence="9" id="KW-0811">Translocation</keyword>
<evidence type="ECO:0000256" key="7">
    <source>
        <dbReference type="ARBA" id="ARBA00022927"/>
    </source>
</evidence>
<keyword evidence="7" id="KW-0653">Protein transport</keyword>
<evidence type="ECO:0000313" key="13">
    <source>
        <dbReference type="Proteomes" id="UP001597201"/>
    </source>
</evidence>
<dbReference type="InterPro" id="IPR003849">
    <property type="entry name" value="Preprotein_translocase_YajC"/>
</dbReference>
<dbReference type="RefSeq" id="WP_377179713.1">
    <property type="nucleotide sequence ID" value="NZ_JBHTMY010000003.1"/>
</dbReference>
<evidence type="ECO:0000313" key="12">
    <source>
        <dbReference type="EMBL" id="MFD1316590.1"/>
    </source>
</evidence>
<dbReference type="PANTHER" id="PTHR33909:SF1">
    <property type="entry name" value="SEC TRANSLOCON ACCESSORY COMPLEX SUBUNIT YAJC"/>
    <property type="match status" value="1"/>
</dbReference>
<comment type="similarity">
    <text evidence="2">Belongs to the YajC family.</text>
</comment>
<comment type="caution">
    <text evidence="12">The sequence shown here is derived from an EMBL/GenBank/DDBJ whole genome shotgun (WGS) entry which is preliminary data.</text>
</comment>
<keyword evidence="4" id="KW-0813">Transport</keyword>
<evidence type="ECO:0000256" key="6">
    <source>
        <dbReference type="ARBA" id="ARBA00022692"/>
    </source>
</evidence>
<name>A0ABW3Y558_9FLAO</name>
<proteinExistence type="inferred from homology"/>
<evidence type="ECO:0000256" key="11">
    <source>
        <dbReference type="SAM" id="Phobius"/>
    </source>
</evidence>
<evidence type="ECO:0000256" key="2">
    <source>
        <dbReference type="ARBA" id="ARBA00006742"/>
    </source>
</evidence>
<evidence type="ECO:0000256" key="1">
    <source>
        <dbReference type="ARBA" id="ARBA00004162"/>
    </source>
</evidence>
<keyword evidence="5" id="KW-1003">Cell membrane</keyword>
<dbReference type="EMBL" id="JBHTMY010000003">
    <property type="protein sequence ID" value="MFD1316590.1"/>
    <property type="molecule type" value="Genomic_DNA"/>
</dbReference>